<feature type="domain" description="Capsid Gp10A/Gp10B-like" evidence="2">
    <location>
        <begin position="9"/>
        <end position="260"/>
    </location>
</feature>
<evidence type="ECO:0000313" key="4">
    <source>
        <dbReference type="Proteomes" id="UP000429484"/>
    </source>
</evidence>
<accession>A0AAW9TP14</accession>
<reference evidence="3 4" key="1">
    <citation type="journal article" date="2013" name="Genome Biol.">
        <title>Comparative genomics of the core and accessory genomes of 48 Sinorhizobium strains comprising five genospecies.</title>
        <authorList>
            <person name="Sugawara M."/>
            <person name="Epstein B."/>
            <person name="Badgley B.D."/>
            <person name="Unno T."/>
            <person name="Xu L."/>
            <person name="Reese J."/>
            <person name="Gyaneshwar P."/>
            <person name="Denny R."/>
            <person name="Mudge J."/>
            <person name="Bharti A.K."/>
            <person name="Farmer A.D."/>
            <person name="May G.D."/>
            <person name="Woodward J.E."/>
            <person name="Medigue C."/>
            <person name="Vallenet D."/>
            <person name="Lajus A."/>
            <person name="Rouy Z."/>
            <person name="Martinez-Vaz B."/>
            <person name="Tiffin P."/>
            <person name="Young N.D."/>
            <person name="Sadowsky M.J."/>
        </authorList>
    </citation>
    <scope>NUCLEOTIDE SEQUENCE [LARGE SCALE GENOMIC DNA]</scope>
    <source>
        <strain evidence="3 4">N6B1</strain>
    </source>
</reference>
<gene>
    <name evidence="3" type="ORF">GHK53_12375</name>
</gene>
<dbReference type="Pfam" id="PF21703">
    <property type="entry name" value="Gp10A-like"/>
    <property type="match status" value="1"/>
</dbReference>
<evidence type="ECO:0000313" key="3">
    <source>
        <dbReference type="EMBL" id="MQW33573.1"/>
    </source>
</evidence>
<evidence type="ECO:0000259" key="2">
    <source>
        <dbReference type="Pfam" id="PF21703"/>
    </source>
</evidence>
<sequence length="262" mass="27963">MKEGKSASFPATGRTTGARYHTPGSQVLGTVFKANERVITIDDLLLTDAFVANIDEAMNHFEVRGEITKQMGEELAQAYDENVARVGVLAARASAVVDGLPGGSALTNAAYLTDSDVLAAAFFQAAAIFDEKFVPASERFGYVKPVQYYALAQNTKVINKDWDGKGSYSDGKVVKIADIPLVKTANLPNGKSFATGPTAYQGVFTNTAALIMHKAAVGTVKLLDLAMETEYMVSRQGTLMVAKYAVGHGILRPECAIELKTA</sequence>
<dbReference type="EMBL" id="WISR01000124">
    <property type="protein sequence ID" value="MQW33573.1"/>
    <property type="molecule type" value="Genomic_DNA"/>
</dbReference>
<protein>
    <submittedName>
        <fullName evidence="3">Capsid protein</fullName>
    </submittedName>
</protein>
<dbReference type="InterPro" id="IPR049301">
    <property type="entry name" value="Capsid_Gp10A/Gp10B-like_dom"/>
</dbReference>
<proteinExistence type="predicted"/>
<dbReference type="AlphaFoldDB" id="A0AAW9TP14"/>
<organism evidence="3 4">
    <name type="scientific">Rhizobium meliloti</name>
    <name type="common">Ensifer meliloti</name>
    <name type="synonym">Sinorhizobium meliloti</name>
    <dbReference type="NCBI Taxonomy" id="382"/>
    <lineage>
        <taxon>Bacteria</taxon>
        <taxon>Pseudomonadati</taxon>
        <taxon>Pseudomonadota</taxon>
        <taxon>Alphaproteobacteria</taxon>
        <taxon>Hyphomicrobiales</taxon>
        <taxon>Rhizobiaceae</taxon>
        <taxon>Sinorhizobium/Ensifer group</taxon>
        <taxon>Sinorhizobium</taxon>
    </lineage>
</organism>
<dbReference type="Proteomes" id="UP000429484">
    <property type="component" value="Unassembled WGS sequence"/>
</dbReference>
<feature type="region of interest" description="Disordered" evidence="1">
    <location>
        <begin position="1"/>
        <end position="20"/>
    </location>
</feature>
<name>A0AAW9TP14_RHIML</name>
<comment type="caution">
    <text evidence="3">The sequence shown here is derived from an EMBL/GenBank/DDBJ whole genome shotgun (WGS) entry which is preliminary data.</text>
</comment>
<evidence type="ECO:0000256" key="1">
    <source>
        <dbReference type="SAM" id="MobiDB-lite"/>
    </source>
</evidence>